<reference evidence="1 2" key="1">
    <citation type="submission" date="2019-02" db="EMBL/GenBank/DDBJ databases">
        <title>Deep-cultivation of Planctomycetes and their phenomic and genomic characterization uncovers novel biology.</title>
        <authorList>
            <person name="Wiegand S."/>
            <person name="Jogler M."/>
            <person name="Boedeker C."/>
            <person name="Pinto D."/>
            <person name="Vollmers J."/>
            <person name="Rivas-Marin E."/>
            <person name="Kohn T."/>
            <person name="Peeters S.H."/>
            <person name="Heuer A."/>
            <person name="Rast P."/>
            <person name="Oberbeckmann S."/>
            <person name="Bunk B."/>
            <person name="Jeske O."/>
            <person name="Meyerdierks A."/>
            <person name="Storesund J.E."/>
            <person name="Kallscheuer N."/>
            <person name="Luecker S."/>
            <person name="Lage O.M."/>
            <person name="Pohl T."/>
            <person name="Merkel B.J."/>
            <person name="Hornburger P."/>
            <person name="Mueller R.-W."/>
            <person name="Bruemmer F."/>
            <person name="Labrenz M."/>
            <person name="Spormann A.M."/>
            <person name="Op Den Camp H."/>
            <person name="Overmann J."/>
            <person name="Amann R."/>
            <person name="Jetten M.S.M."/>
            <person name="Mascher T."/>
            <person name="Medema M.H."/>
            <person name="Devos D.P."/>
            <person name="Kaster A.-K."/>
            <person name="Ovreas L."/>
            <person name="Rohde M."/>
            <person name="Galperin M.Y."/>
            <person name="Jogler C."/>
        </authorList>
    </citation>
    <scope>NUCLEOTIDE SEQUENCE [LARGE SCALE GENOMIC DNA]</scope>
    <source>
        <strain evidence="1 2">KOR42</strain>
    </source>
</reference>
<accession>A0A5C5W9I8</accession>
<dbReference type="EMBL" id="SIHI01000023">
    <property type="protein sequence ID" value="TWT47157.1"/>
    <property type="molecule type" value="Genomic_DNA"/>
</dbReference>
<name>A0A5C5W9I8_9PLAN</name>
<gene>
    <name evidence="1" type="ORF">KOR42_41550</name>
</gene>
<dbReference type="AlphaFoldDB" id="A0A5C5W9I8"/>
<dbReference type="Proteomes" id="UP000317243">
    <property type="component" value="Unassembled WGS sequence"/>
</dbReference>
<proteinExistence type="predicted"/>
<organism evidence="1 2">
    <name type="scientific">Thalassoglobus neptunius</name>
    <dbReference type="NCBI Taxonomy" id="1938619"/>
    <lineage>
        <taxon>Bacteria</taxon>
        <taxon>Pseudomonadati</taxon>
        <taxon>Planctomycetota</taxon>
        <taxon>Planctomycetia</taxon>
        <taxon>Planctomycetales</taxon>
        <taxon>Planctomycetaceae</taxon>
        <taxon>Thalassoglobus</taxon>
    </lineage>
</organism>
<sequence>MSNTTNPEPRQQSESHRIADIFRDLASSLEKAIETGHRSRRIDADDLIETLLAVADRLDEDE</sequence>
<protein>
    <submittedName>
        <fullName evidence="1">Uncharacterized protein</fullName>
    </submittedName>
</protein>
<evidence type="ECO:0000313" key="2">
    <source>
        <dbReference type="Proteomes" id="UP000317243"/>
    </source>
</evidence>
<evidence type="ECO:0000313" key="1">
    <source>
        <dbReference type="EMBL" id="TWT47157.1"/>
    </source>
</evidence>
<keyword evidence="2" id="KW-1185">Reference proteome</keyword>
<dbReference type="RefSeq" id="WP_146511543.1">
    <property type="nucleotide sequence ID" value="NZ_SIHI01000023.1"/>
</dbReference>
<comment type="caution">
    <text evidence="1">The sequence shown here is derived from an EMBL/GenBank/DDBJ whole genome shotgun (WGS) entry which is preliminary data.</text>
</comment>